<protein>
    <submittedName>
        <fullName evidence="1">Uncharacterized protein</fullName>
    </submittedName>
</protein>
<proteinExistence type="predicted"/>
<evidence type="ECO:0000313" key="2">
    <source>
        <dbReference type="Proteomes" id="UP000467841"/>
    </source>
</evidence>
<dbReference type="EMBL" id="CACVBM020001145">
    <property type="protein sequence ID" value="CAA7034358.1"/>
    <property type="molecule type" value="Genomic_DNA"/>
</dbReference>
<reference evidence="1" key="1">
    <citation type="submission" date="2020-01" db="EMBL/GenBank/DDBJ databases">
        <authorList>
            <person name="Mishra B."/>
        </authorList>
    </citation>
    <scope>NUCLEOTIDE SEQUENCE [LARGE SCALE GENOMIC DNA]</scope>
</reference>
<keyword evidence="2" id="KW-1185">Reference proteome</keyword>
<gene>
    <name evidence="1" type="ORF">MERR_LOCUS21593</name>
</gene>
<accession>A0A6D2IYM7</accession>
<dbReference type="AlphaFoldDB" id="A0A6D2IYM7"/>
<organism evidence="1 2">
    <name type="scientific">Microthlaspi erraticum</name>
    <dbReference type="NCBI Taxonomy" id="1685480"/>
    <lineage>
        <taxon>Eukaryota</taxon>
        <taxon>Viridiplantae</taxon>
        <taxon>Streptophyta</taxon>
        <taxon>Embryophyta</taxon>
        <taxon>Tracheophyta</taxon>
        <taxon>Spermatophyta</taxon>
        <taxon>Magnoliopsida</taxon>
        <taxon>eudicotyledons</taxon>
        <taxon>Gunneridae</taxon>
        <taxon>Pentapetalae</taxon>
        <taxon>rosids</taxon>
        <taxon>malvids</taxon>
        <taxon>Brassicales</taxon>
        <taxon>Brassicaceae</taxon>
        <taxon>Coluteocarpeae</taxon>
        <taxon>Microthlaspi</taxon>
    </lineage>
</organism>
<name>A0A6D2IYM7_9BRAS</name>
<sequence length="104" mass="11459">MASSSTILFHFDDGFEQAMDDEFESCMEECLVDINEVLEPEKRRKKRAVMIEDVKKETSACSMIISHIPDGTGKMGLTGLQKCTAAIRMLAYGNAADASMNTSD</sequence>
<evidence type="ECO:0000313" key="1">
    <source>
        <dbReference type="EMBL" id="CAA7034358.1"/>
    </source>
</evidence>
<dbReference type="Proteomes" id="UP000467841">
    <property type="component" value="Unassembled WGS sequence"/>
</dbReference>
<dbReference type="OrthoDB" id="124998at2759"/>
<comment type="caution">
    <text evidence="1">The sequence shown here is derived from an EMBL/GenBank/DDBJ whole genome shotgun (WGS) entry which is preliminary data.</text>
</comment>